<evidence type="ECO:0000256" key="5">
    <source>
        <dbReference type="ARBA" id="ARBA00022833"/>
    </source>
</evidence>
<feature type="compositionally biased region" description="Polar residues" evidence="14">
    <location>
        <begin position="269"/>
        <end position="282"/>
    </location>
</feature>
<dbReference type="GO" id="GO:0043565">
    <property type="term" value="F:sequence-specific DNA binding"/>
    <property type="evidence" value="ECO:0007669"/>
    <property type="project" value="InterPro"/>
</dbReference>
<sequence>MNQALSRCVCRCKIDSSAQVNPVLLKFPENPEMQDKWLQAIKNGSGWNFGGILETSRLCSAHFKEEDLYRNSLDCLKAKEYAVPSIFETFPLANNTATRSSSRSETVTSASLAKNEESSPSPPSSPEDSNPSLAETEVKMNRKKQILRSSSPGKRGGSSSPPNQREAEDSKDLLAMTNMSADLEEMTETTDDEMETTDSKMEVIESEHMYTKRLDSGDEKPCVIKSENISPPPSPPEIIKTGKKSKKKHTFQLRQRRILPKPMILPDTTPLSHTLSSRTSSGEPDEVTGTVLMMEFDKDGDVNVTETLVKQAQKIKKLEKENRQLKTMVDNYQNMLKEMGVIVNVSFV</sequence>
<evidence type="ECO:0000256" key="7">
    <source>
        <dbReference type="ARBA" id="ARBA00023054"/>
    </source>
</evidence>
<proteinExistence type="inferred from homology"/>
<feature type="coiled-coil region" evidence="13">
    <location>
        <begin position="308"/>
        <end position="338"/>
    </location>
</feature>
<name>A0A8D8LPI6_9HEMI</name>
<dbReference type="InterPro" id="IPR026516">
    <property type="entry name" value="THAP1/10"/>
</dbReference>
<dbReference type="PANTHER" id="PTHR46600:SF1">
    <property type="entry name" value="THAP DOMAIN-CONTAINING PROTEIN 1"/>
    <property type="match status" value="1"/>
</dbReference>
<keyword evidence="7 13" id="KW-0175">Coiled coil</keyword>
<dbReference type="AlphaFoldDB" id="A0A8D8LPI6"/>
<dbReference type="SMART" id="SM00692">
    <property type="entry name" value="DM3"/>
    <property type="match status" value="1"/>
</dbReference>
<keyword evidence="8 12" id="KW-0238">DNA-binding</keyword>
<evidence type="ECO:0000256" key="9">
    <source>
        <dbReference type="ARBA" id="ARBA00023163"/>
    </source>
</evidence>
<dbReference type="GO" id="GO:0005654">
    <property type="term" value="C:nucleoplasm"/>
    <property type="evidence" value="ECO:0007669"/>
    <property type="project" value="UniProtKB-SubCell"/>
</dbReference>
<protein>
    <recommendedName>
        <fullName evidence="15">THAP-type domain-containing protein</fullName>
    </recommendedName>
</protein>
<feature type="compositionally biased region" description="Low complexity" evidence="14">
    <location>
        <begin position="96"/>
        <end position="111"/>
    </location>
</feature>
<dbReference type="EMBL" id="HBUF01029040">
    <property type="protein sequence ID" value="CAG6613969.1"/>
    <property type="molecule type" value="Transcribed_RNA"/>
</dbReference>
<feature type="domain" description="THAP-type" evidence="15">
    <location>
        <begin position="1"/>
        <end position="87"/>
    </location>
</feature>
<comment type="subcellular location">
    <subcellularLocation>
        <location evidence="1">Nucleus</location>
        <location evidence="1">Nucleoplasm</location>
    </subcellularLocation>
</comment>
<evidence type="ECO:0000256" key="12">
    <source>
        <dbReference type="PROSITE-ProRule" id="PRU00309"/>
    </source>
</evidence>
<keyword evidence="3" id="KW-0479">Metal-binding</keyword>
<dbReference type="GO" id="GO:0008270">
    <property type="term" value="F:zinc ion binding"/>
    <property type="evidence" value="ECO:0007669"/>
    <property type="project" value="UniProtKB-KW"/>
</dbReference>
<feature type="compositionally biased region" description="Low complexity" evidence="14">
    <location>
        <begin position="148"/>
        <end position="162"/>
    </location>
</feature>
<keyword evidence="4 12" id="KW-0863">Zinc-finger</keyword>
<keyword evidence="5" id="KW-0862">Zinc</keyword>
<keyword evidence="11" id="KW-0131">Cell cycle</keyword>
<feature type="region of interest" description="Disordered" evidence="14">
    <location>
        <begin position="96"/>
        <end position="170"/>
    </location>
</feature>
<dbReference type="PROSITE" id="PS50950">
    <property type="entry name" value="ZF_THAP"/>
    <property type="match status" value="1"/>
</dbReference>
<evidence type="ECO:0000256" key="13">
    <source>
        <dbReference type="SAM" id="Coils"/>
    </source>
</evidence>
<feature type="region of interest" description="Disordered" evidence="14">
    <location>
        <begin position="263"/>
        <end position="285"/>
    </location>
</feature>
<dbReference type="SUPFAM" id="SSF57716">
    <property type="entry name" value="Glucocorticoid receptor-like (DNA-binding domain)"/>
    <property type="match status" value="1"/>
</dbReference>
<dbReference type="PANTHER" id="PTHR46600">
    <property type="entry name" value="THAP DOMAIN-CONTAINING"/>
    <property type="match status" value="1"/>
</dbReference>
<evidence type="ECO:0000256" key="11">
    <source>
        <dbReference type="ARBA" id="ARBA00023306"/>
    </source>
</evidence>
<evidence type="ECO:0000259" key="15">
    <source>
        <dbReference type="PROSITE" id="PS50950"/>
    </source>
</evidence>
<dbReference type="InterPro" id="IPR006612">
    <property type="entry name" value="THAP_Znf"/>
</dbReference>
<evidence type="ECO:0000256" key="2">
    <source>
        <dbReference type="ARBA" id="ARBA00006177"/>
    </source>
</evidence>
<organism evidence="16">
    <name type="scientific">Cacopsylla melanoneura</name>
    <dbReference type="NCBI Taxonomy" id="428564"/>
    <lineage>
        <taxon>Eukaryota</taxon>
        <taxon>Metazoa</taxon>
        <taxon>Ecdysozoa</taxon>
        <taxon>Arthropoda</taxon>
        <taxon>Hexapoda</taxon>
        <taxon>Insecta</taxon>
        <taxon>Pterygota</taxon>
        <taxon>Neoptera</taxon>
        <taxon>Paraneoptera</taxon>
        <taxon>Hemiptera</taxon>
        <taxon>Sternorrhyncha</taxon>
        <taxon>Psylloidea</taxon>
        <taxon>Psyllidae</taxon>
        <taxon>Psyllinae</taxon>
        <taxon>Cacopsylla</taxon>
    </lineage>
</organism>
<evidence type="ECO:0000256" key="10">
    <source>
        <dbReference type="ARBA" id="ARBA00023242"/>
    </source>
</evidence>
<keyword evidence="6" id="KW-0805">Transcription regulation</keyword>
<dbReference type="Pfam" id="PF05485">
    <property type="entry name" value="THAP"/>
    <property type="match status" value="1"/>
</dbReference>
<evidence type="ECO:0000256" key="6">
    <source>
        <dbReference type="ARBA" id="ARBA00023015"/>
    </source>
</evidence>
<comment type="similarity">
    <text evidence="2">Belongs to the THAP1 family.</text>
</comment>
<feature type="region of interest" description="Disordered" evidence="14">
    <location>
        <begin position="224"/>
        <end position="249"/>
    </location>
</feature>
<keyword evidence="9" id="KW-0804">Transcription</keyword>
<evidence type="ECO:0000256" key="14">
    <source>
        <dbReference type="SAM" id="MobiDB-lite"/>
    </source>
</evidence>
<evidence type="ECO:0000313" key="16">
    <source>
        <dbReference type="EMBL" id="CAG6613969.1"/>
    </source>
</evidence>
<evidence type="ECO:0000256" key="1">
    <source>
        <dbReference type="ARBA" id="ARBA00004642"/>
    </source>
</evidence>
<evidence type="ECO:0000256" key="8">
    <source>
        <dbReference type="ARBA" id="ARBA00023125"/>
    </source>
</evidence>
<reference evidence="16" key="1">
    <citation type="submission" date="2021-05" db="EMBL/GenBank/DDBJ databases">
        <authorList>
            <person name="Alioto T."/>
            <person name="Alioto T."/>
            <person name="Gomez Garrido J."/>
        </authorList>
    </citation>
    <scope>NUCLEOTIDE SEQUENCE</scope>
</reference>
<keyword evidence="10" id="KW-0539">Nucleus</keyword>
<evidence type="ECO:0000256" key="4">
    <source>
        <dbReference type="ARBA" id="ARBA00022771"/>
    </source>
</evidence>
<evidence type="ECO:0000256" key="3">
    <source>
        <dbReference type="ARBA" id="ARBA00022723"/>
    </source>
</evidence>
<accession>A0A8D8LPI6</accession>
<dbReference type="SMART" id="SM00980">
    <property type="entry name" value="THAP"/>
    <property type="match status" value="1"/>
</dbReference>